<dbReference type="EMBL" id="JYNE01000022">
    <property type="protein sequence ID" value="KNH02617.1"/>
    <property type="molecule type" value="Genomic_DNA"/>
</dbReference>
<name>A0A0L1KFJ7_9SPHN</name>
<proteinExistence type="predicted"/>
<dbReference type="AlphaFoldDB" id="A0A0L1KFJ7"/>
<dbReference type="RefSeq" id="WP_050600034.1">
    <property type="nucleotide sequence ID" value="NZ_JYNE01000022.1"/>
</dbReference>
<accession>A0A0L1KFJ7</accession>
<evidence type="ECO:0000313" key="2">
    <source>
        <dbReference type="Proteomes" id="UP000037446"/>
    </source>
</evidence>
<organism evidence="1 2">
    <name type="scientific">Qipengyuania citrea LAMA 915</name>
    <dbReference type="NCBI Taxonomy" id="1306953"/>
    <lineage>
        <taxon>Bacteria</taxon>
        <taxon>Pseudomonadati</taxon>
        <taxon>Pseudomonadota</taxon>
        <taxon>Alphaproteobacteria</taxon>
        <taxon>Sphingomonadales</taxon>
        <taxon>Erythrobacteraceae</taxon>
        <taxon>Qipengyuania</taxon>
    </lineage>
</organism>
<dbReference type="Proteomes" id="UP000037446">
    <property type="component" value="Unassembled WGS sequence"/>
</dbReference>
<gene>
    <name evidence="1" type="ORF">J121_401</name>
</gene>
<comment type="caution">
    <text evidence="1">The sequence shown here is derived from an EMBL/GenBank/DDBJ whole genome shotgun (WGS) entry which is preliminary data.</text>
</comment>
<protein>
    <submittedName>
        <fullName evidence="1">Putative tail fiber assembly protein</fullName>
    </submittedName>
</protein>
<dbReference type="PATRIC" id="fig|1306953.7.peg.404"/>
<sequence length="156" mass="16464">MTKRYSPSTGGFYETELHGASIPADAVYVAPARHAELLAAQAQGATIQASSATGNPVIAAAPSPDHAALVAAAQMAAHCEADKRIHAVMPLTRQVAILRQQAVSGMPFDEATRAAFAAIAAIEAAAQTIVDEIEHRSIDELRTWAARENPLWPETL</sequence>
<reference evidence="1" key="1">
    <citation type="submission" date="2015-02" db="EMBL/GenBank/DDBJ databases">
        <authorList>
            <person name="Chooi Y.-H."/>
        </authorList>
    </citation>
    <scope>NUCLEOTIDE SEQUENCE [LARGE SCALE GENOMIC DNA]</scope>
    <source>
        <strain evidence="1">LAMA 915</strain>
    </source>
</reference>
<dbReference type="STRING" id="1306953.J121_401"/>
<evidence type="ECO:0000313" key="1">
    <source>
        <dbReference type="EMBL" id="KNH02617.1"/>
    </source>
</evidence>